<proteinExistence type="predicted"/>
<accession>A0A8J3SGB7</accession>
<evidence type="ECO:0000313" key="1">
    <source>
        <dbReference type="EMBL" id="GIH91960.1"/>
    </source>
</evidence>
<name>A0A8J3SGB7_9ACTN</name>
<keyword evidence="2" id="KW-1185">Reference proteome</keyword>
<dbReference type="AlphaFoldDB" id="A0A8J3SGB7"/>
<evidence type="ECO:0000313" key="2">
    <source>
        <dbReference type="Proteomes" id="UP000619788"/>
    </source>
</evidence>
<organism evidence="1 2">
    <name type="scientific">Planobispora siamensis</name>
    <dbReference type="NCBI Taxonomy" id="936338"/>
    <lineage>
        <taxon>Bacteria</taxon>
        <taxon>Bacillati</taxon>
        <taxon>Actinomycetota</taxon>
        <taxon>Actinomycetes</taxon>
        <taxon>Streptosporangiales</taxon>
        <taxon>Streptosporangiaceae</taxon>
        <taxon>Planobispora</taxon>
    </lineage>
</organism>
<sequence>MRIQVLNLPSVVVGEDVQEPFALIVDQAGTAAEVDHNLARLTTFATQIGAQGLFVTQETVEIVDPYADGRAEADDTPVSG</sequence>
<dbReference type="Proteomes" id="UP000619788">
    <property type="component" value="Unassembled WGS sequence"/>
</dbReference>
<protein>
    <submittedName>
        <fullName evidence="1">Uncharacterized protein</fullName>
    </submittedName>
</protein>
<reference evidence="1 2" key="1">
    <citation type="submission" date="2021-01" db="EMBL/GenBank/DDBJ databases">
        <title>Whole genome shotgun sequence of Planobispora siamensis NBRC 107568.</title>
        <authorList>
            <person name="Komaki H."/>
            <person name="Tamura T."/>
        </authorList>
    </citation>
    <scope>NUCLEOTIDE SEQUENCE [LARGE SCALE GENOMIC DNA]</scope>
    <source>
        <strain evidence="1 2">NBRC 107568</strain>
    </source>
</reference>
<dbReference type="EMBL" id="BOOJ01000023">
    <property type="protein sequence ID" value="GIH91960.1"/>
    <property type="molecule type" value="Genomic_DNA"/>
</dbReference>
<dbReference type="RefSeq" id="WP_204064207.1">
    <property type="nucleotide sequence ID" value="NZ_BOOJ01000023.1"/>
</dbReference>
<comment type="caution">
    <text evidence="1">The sequence shown here is derived from an EMBL/GenBank/DDBJ whole genome shotgun (WGS) entry which is preliminary data.</text>
</comment>
<gene>
    <name evidence="1" type="ORF">Psi01_25900</name>
</gene>